<dbReference type="AlphaFoldDB" id="A0A8J5EWG6"/>
<protein>
    <recommendedName>
        <fullName evidence="3">NPH3 domain-containing protein</fullName>
    </recommendedName>
</protein>
<dbReference type="InterPro" id="IPR027356">
    <property type="entry name" value="NPH3_dom"/>
</dbReference>
<feature type="domain" description="NPH3" evidence="3">
    <location>
        <begin position="177"/>
        <end position="430"/>
    </location>
</feature>
<dbReference type="EMBL" id="JACMSC010000018">
    <property type="protein sequence ID" value="KAG6475661.1"/>
    <property type="molecule type" value="Genomic_DNA"/>
</dbReference>
<dbReference type="PROSITE" id="PS51649">
    <property type="entry name" value="NPH3"/>
    <property type="match status" value="1"/>
</dbReference>
<name>A0A8J5EWG6_ZINOF</name>
<evidence type="ECO:0000256" key="2">
    <source>
        <dbReference type="PROSITE-ProRule" id="PRU00982"/>
    </source>
</evidence>
<evidence type="ECO:0000313" key="4">
    <source>
        <dbReference type="EMBL" id="KAG6475661.1"/>
    </source>
</evidence>
<comment type="caution">
    <text evidence="4">The sequence shown here is derived from an EMBL/GenBank/DDBJ whole genome shotgun (WGS) entry which is preliminary data.</text>
</comment>
<dbReference type="Proteomes" id="UP000734854">
    <property type="component" value="Unassembled WGS sequence"/>
</dbReference>
<dbReference type="OrthoDB" id="1080584at2759"/>
<keyword evidence="5" id="KW-1185">Reference proteome</keyword>
<accession>A0A8J5EWG6</accession>
<sequence length="495" mass="54744">MHELCDLKVHIDGRHVFFLHQKVLCTFSGRLKRTVRSLPKGLGLRIMEFPGGPRGFELVSCFCYNNGSIDINPSNVGLLHSSAILLEMTEEMVDGNLVRQTEAFLDGLFDCAWNDIITALKSCELFFHAADSCGLLQKLVSTLLAKIASNSENALISSVSFPSSASSSPDASAFNWEWWFDDLTVLAPGTVEKIMKALGAYGADNKNLLLTRFLLHYLKTAAQKPCCREKHSGLADTAVHGVAVVGAAAFSCRGLFRVMRVLTGLGLSRECKGKLERATGQVLDQATLDDLLVTGHGGSGVYDVNLILRLVRTFVNSEQGGSSLQRMKKLGRLIDKYIVEISPDQNLKISKFLEVAECLPDSARDCFDGVYKAVDIFLESHPTLTVEERTRLCGCLNYEKLTLEACKELAKGRRVPPTVAVQALASQQHKVENWSSICKLRSIASSESEEEEQEEEEEEQQQLRLSFQRMMMEVCRNMKGRSAISHGSKGLPRLC</sequence>
<dbReference type="InterPro" id="IPR043454">
    <property type="entry name" value="NPH3/RPT2-like"/>
</dbReference>
<organism evidence="4 5">
    <name type="scientific">Zingiber officinale</name>
    <name type="common">Ginger</name>
    <name type="synonym">Amomum zingiber</name>
    <dbReference type="NCBI Taxonomy" id="94328"/>
    <lineage>
        <taxon>Eukaryota</taxon>
        <taxon>Viridiplantae</taxon>
        <taxon>Streptophyta</taxon>
        <taxon>Embryophyta</taxon>
        <taxon>Tracheophyta</taxon>
        <taxon>Spermatophyta</taxon>
        <taxon>Magnoliopsida</taxon>
        <taxon>Liliopsida</taxon>
        <taxon>Zingiberales</taxon>
        <taxon>Zingiberaceae</taxon>
        <taxon>Zingiber</taxon>
    </lineage>
</organism>
<gene>
    <name evidence="4" type="ORF">ZIOFF_064890</name>
</gene>
<dbReference type="Pfam" id="PF03000">
    <property type="entry name" value="NPH3"/>
    <property type="match status" value="1"/>
</dbReference>
<evidence type="ECO:0000313" key="5">
    <source>
        <dbReference type="Proteomes" id="UP000734854"/>
    </source>
</evidence>
<dbReference type="UniPathway" id="UPA00143"/>
<dbReference type="GO" id="GO:0016567">
    <property type="term" value="P:protein ubiquitination"/>
    <property type="evidence" value="ECO:0007669"/>
    <property type="project" value="UniProtKB-UniPathway"/>
</dbReference>
<evidence type="ECO:0000256" key="1">
    <source>
        <dbReference type="ARBA" id="ARBA00022786"/>
    </source>
</evidence>
<evidence type="ECO:0000259" key="3">
    <source>
        <dbReference type="PROSITE" id="PS51649"/>
    </source>
</evidence>
<reference evidence="4 5" key="1">
    <citation type="submission" date="2020-08" db="EMBL/GenBank/DDBJ databases">
        <title>Plant Genome Project.</title>
        <authorList>
            <person name="Zhang R.-G."/>
        </authorList>
    </citation>
    <scope>NUCLEOTIDE SEQUENCE [LARGE SCALE GENOMIC DNA]</scope>
    <source>
        <tissue evidence="4">Rhizome</tissue>
    </source>
</reference>
<comment type="similarity">
    <text evidence="2">Belongs to the NPH3 family.</text>
</comment>
<proteinExistence type="inferred from homology"/>
<keyword evidence="1" id="KW-0833">Ubl conjugation pathway</keyword>
<dbReference type="PANTHER" id="PTHR32370">
    <property type="entry name" value="OS12G0117600 PROTEIN"/>
    <property type="match status" value="1"/>
</dbReference>